<dbReference type="PROSITE" id="PS50878">
    <property type="entry name" value="RT_POL"/>
    <property type="match status" value="1"/>
</dbReference>
<organism evidence="2 3">
    <name type="scientific">Amphibalanus amphitrite</name>
    <name type="common">Striped barnacle</name>
    <name type="synonym">Balanus amphitrite</name>
    <dbReference type="NCBI Taxonomy" id="1232801"/>
    <lineage>
        <taxon>Eukaryota</taxon>
        <taxon>Metazoa</taxon>
        <taxon>Ecdysozoa</taxon>
        <taxon>Arthropoda</taxon>
        <taxon>Crustacea</taxon>
        <taxon>Multicrustacea</taxon>
        <taxon>Cirripedia</taxon>
        <taxon>Thoracica</taxon>
        <taxon>Thoracicalcarea</taxon>
        <taxon>Balanomorpha</taxon>
        <taxon>Balanoidea</taxon>
        <taxon>Balanidae</taxon>
        <taxon>Amphibalaninae</taxon>
        <taxon>Amphibalanus</taxon>
    </lineage>
</organism>
<dbReference type="AlphaFoldDB" id="A0A6A4VEZ5"/>
<sequence>MRESQHHRQPLAVAWIDVAKAFDSVSHQSISRAAERIGMPPPIVDVIHGMYTGSTTEIRRGCVIRTTRGVRQGDLLSPHLFNSVVDEAVCALGVSPVGPSTVLAFADDLVVLARTPAMLEHRLQVLTDTLSQAGLGISPSARSSSVK</sequence>
<dbReference type="GO" id="GO:0071897">
    <property type="term" value="P:DNA biosynthetic process"/>
    <property type="evidence" value="ECO:0007669"/>
    <property type="project" value="UniProtKB-ARBA"/>
</dbReference>
<reference evidence="2 3" key="1">
    <citation type="submission" date="2019-07" db="EMBL/GenBank/DDBJ databases">
        <title>Draft genome assembly of a fouling barnacle, Amphibalanus amphitrite (Darwin, 1854): The first reference genome for Thecostraca.</title>
        <authorList>
            <person name="Kim W."/>
        </authorList>
    </citation>
    <scope>NUCLEOTIDE SEQUENCE [LARGE SCALE GENOMIC DNA]</scope>
    <source>
        <strain evidence="2">SNU_AA5</strain>
        <tissue evidence="2">Soma without cirri and trophi</tissue>
    </source>
</reference>
<evidence type="ECO:0000313" key="3">
    <source>
        <dbReference type="Proteomes" id="UP000440578"/>
    </source>
</evidence>
<name>A0A6A4VEZ5_AMPAM</name>
<dbReference type="PANTHER" id="PTHR19446">
    <property type="entry name" value="REVERSE TRANSCRIPTASES"/>
    <property type="match status" value="1"/>
</dbReference>
<dbReference type="Pfam" id="PF00078">
    <property type="entry name" value="RVT_1"/>
    <property type="match status" value="1"/>
</dbReference>
<gene>
    <name evidence="2" type="primary">PO21_0</name>
    <name evidence="2" type="ORF">FJT64_007408</name>
</gene>
<dbReference type="InterPro" id="IPR043502">
    <property type="entry name" value="DNA/RNA_pol_sf"/>
</dbReference>
<keyword evidence="3" id="KW-1185">Reference proteome</keyword>
<proteinExistence type="predicted"/>
<evidence type="ECO:0000259" key="1">
    <source>
        <dbReference type="PROSITE" id="PS50878"/>
    </source>
</evidence>
<accession>A0A6A4VEZ5</accession>
<dbReference type="EMBL" id="VIIS01001645">
    <property type="protein sequence ID" value="KAF0294997.1"/>
    <property type="molecule type" value="Genomic_DNA"/>
</dbReference>
<protein>
    <submittedName>
        <fullName evidence="2">Retrovirus-related Pol polyprotein from type-1 retrotransposable element R2</fullName>
    </submittedName>
</protein>
<evidence type="ECO:0000313" key="2">
    <source>
        <dbReference type="EMBL" id="KAF0294997.1"/>
    </source>
</evidence>
<dbReference type="SUPFAM" id="SSF56672">
    <property type="entry name" value="DNA/RNA polymerases"/>
    <property type="match status" value="1"/>
</dbReference>
<dbReference type="Proteomes" id="UP000440578">
    <property type="component" value="Unassembled WGS sequence"/>
</dbReference>
<dbReference type="InterPro" id="IPR000477">
    <property type="entry name" value="RT_dom"/>
</dbReference>
<feature type="domain" description="Reverse transcriptase" evidence="1">
    <location>
        <begin position="1"/>
        <end position="147"/>
    </location>
</feature>
<comment type="caution">
    <text evidence="2">The sequence shown here is derived from an EMBL/GenBank/DDBJ whole genome shotgun (WGS) entry which is preliminary data.</text>
</comment>